<gene>
    <name evidence="10" type="ORF">HOLleu_08729</name>
</gene>
<feature type="transmembrane region" description="Helical" evidence="8">
    <location>
        <begin position="576"/>
        <end position="596"/>
    </location>
</feature>
<proteinExistence type="inferred from homology"/>
<sequence>MYANKCGRSYFVTPETTGCSCCGSLRQRILFRYAYLLTRYSVWFCLATLFLVSCCVTISFLLFDPPDFSDPIQGFEPRGTTISKRSVAWNNLMKATGADLELSTFPVNWHEASDDDPYSSYDASDVDFYQREQRTNVSEGDPELLESFGSSEDSTGASRTEIQLCGNPDPSYARIVFQPARKDESLFTLESIISMCHLESEYFTSHIQFLRSCYTGNLTCCSSWNLGVYVALLSGQDSCESITAQNVDNVLNLIMKCSHYYRTKELKPHCASYRCQNVPDECVQHDAVFNILHYLVDVDFMSAENPNNDKVKFALTLLPVYAGRDIKEIYEDNFKDVTISDGVTTVSGLYFNIKEDLFSEYLTRDALYPCLGILAVVVLMWVYIGSFFVTMMGMINIAMSLFIAYFLYVAVLRVPFFPFMNLTSIILLVGIGADDTFVFCDIWKQVSRDRTNVAQVILLIETLRHAALSMFVTSFTTASAFFVNAISSITSIRCFGIFSGLAILSNFMLSITWLPAVITFQDTYLGGLDYYFESTLNESGRGRLRYACRIMRKKISEWSRIFFEKVLPFIVIKGRYGWLLFCGCIMLGGFCTIFVYPKLHLPTSPQFQLFQSSHPFERYDFYFKNEFWFEKTQSGSVYGNLPVIVVWGVKDVDNGNLFDPNERGSLVLKEDFDITHPASQVWLLQFCQNLRNQTFLKASKEWHIENCFIETLKYWMEFRDCADINMAPCCRNATFPYDPQLFQYCLEMAVYDLHQEYPMFFDKKKPGPRFSAADNSVSALIVAFSSTSSFSYVYEDMKLFVEKVQGWVTDQLKGAPASMEGGWFTSDLDFYDLQDHLASGTPLALGLSVIIATVVLFLTTQNLLISFFAILSISGALCATIGTLVLLGWQLNILESVILSVAVGLAIDFTVHYGVAYCVSPDKDQESRVVFALSRMGAAIAMAALTTFIAGAMMLPASILSYTQMGTFLMLIMTFSWLFSTFFFQSICRICGPQGTSKHLNQICVCCQNESVHMFQRYNRGVAPVAGYNFQDMCNVSSSYQSSSSSADSAQETEASPFATSYPSTEMGQCANDSLEYPSYSDTMNTYLSKTPANCGMYDTEVKYKGGQYVSNLVPSTQEFTREKESKPALLPNSDPNIPDIWLKR</sequence>
<feature type="transmembrane region" description="Helical" evidence="8">
    <location>
        <begin position="495"/>
        <end position="518"/>
    </location>
</feature>
<evidence type="ECO:0000256" key="5">
    <source>
        <dbReference type="ARBA" id="ARBA00023180"/>
    </source>
</evidence>
<dbReference type="InterPro" id="IPR052081">
    <property type="entry name" value="Dispatched_Hh_regulator"/>
</dbReference>
<feature type="transmembrane region" description="Helical" evidence="8">
    <location>
        <begin position="865"/>
        <end position="891"/>
    </location>
</feature>
<comment type="similarity">
    <text evidence="6">Belongs to the dispatched family.</text>
</comment>
<keyword evidence="4 8" id="KW-0472">Membrane</keyword>
<evidence type="ECO:0000313" key="11">
    <source>
        <dbReference type="Proteomes" id="UP001152320"/>
    </source>
</evidence>
<dbReference type="AlphaFoldDB" id="A0A9Q1CIP8"/>
<feature type="region of interest" description="Disordered" evidence="7">
    <location>
        <begin position="135"/>
        <end position="156"/>
    </location>
</feature>
<evidence type="ECO:0000256" key="3">
    <source>
        <dbReference type="ARBA" id="ARBA00022989"/>
    </source>
</evidence>
<dbReference type="Pfam" id="PF12349">
    <property type="entry name" value="Sterol-sensing"/>
    <property type="match status" value="1"/>
</dbReference>
<evidence type="ECO:0000256" key="4">
    <source>
        <dbReference type="ARBA" id="ARBA00023136"/>
    </source>
</evidence>
<dbReference type="SUPFAM" id="SSF82866">
    <property type="entry name" value="Multidrug efflux transporter AcrB transmembrane domain"/>
    <property type="match status" value="2"/>
</dbReference>
<keyword evidence="2 8" id="KW-0812">Transmembrane</keyword>
<dbReference type="Gene3D" id="1.20.1640.10">
    <property type="entry name" value="Multidrug efflux transporter AcrB transmembrane domain"/>
    <property type="match status" value="2"/>
</dbReference>
<evidence type="ECO:0000256" key="6">
    <source>
        <dbReference type="ARBA" id="ARBA00038046"/>
    </source>
</evidence>
<feature type="transmembrane region" description="Helical" evidence="8">
    <location>
        <begin position="965"/>
        <end position="984"/>
    </location>
</feature>
<feature type="transmembrane region" description="Helical" evidence="8">
    <location>
        <begin position="40"/>
        <end position="63"/>
    </location>
</feature>
<evidence type="ECO:0000256" key="8">
    <source>
        <dbReference type="SAM" id="Phobius"/>
    </source>
</evidence>
<evidence type="ECO:0000256" key="7">
    <source>
        <dbReference type="SAM" id="MobiDB-lite"/>
    </source>
</evidence>
<evidence type="ECO:0000256" key="1">
    <source>
        <dbReference type="ARBA" id="ARBA00004141"/>
    </source>
</evidence>
<dbReference type="PANTHER" id="PTHR45951">
    <property type="entry name" value="PROTEIN DISPATCHED-RELATED"/>
    <property type="match status" value="1"/>
</dbReference>
<keyword evidence="5" id="KW-0325">Glycoprotein</keyword>
<dbReference type="Proteomes" id="UP001152320">
    <property type="component" value="Chromosome 3"/>
</dbReference>
<name>A0A9Q1CIP8_HOLLE</name>
<keyword evidence="11" id="KW-1185">Reference proteome</keyword>
<dbReference type="InterPro" id="IPR053958">
    <property type="entry name" value="HMGCR/SNAP/NPC1-like_SSD"/>
</dbReference>
<protein>
    <submittedName>
        <fullName evidence="10">Protein dispatched-like 1</fullName>
    </submittedName>
</protein>
<feature type="transmembrane region" description="Helical" evidence="8">
    <location>
        <begin position="390"/>
        <end position="409"/>
    </location>
</feature>
<comment type="caution">
    <text evidence="10">The sequence shown here is derived from an EMBL/GenBank/DDBJ whole genome shotgun (WGS) entry which is preliminary data.</text>
</comment>
<accession>A0A9Q1CIP8</accession>
<dbReference type="EMBL" id="JAIZAY010000003">
    <property type="protein sequence ID" value="KAJ8045681.1"/>
    <property type="molecule type" value="Genomic_DNA"/>
</dbReference>
<dbReference type="PROSITE" id="PS50156">
    <property type="entry name" value="SSD"/>
    <property type="match status" value="1"/>
</dbReference>
<feature type="region of interest" description="Disordered" evidence="7">
    <location>
        <begin position="1118"/>
        <end position="1145"/>
    </location>
</feature>
<feature type="transmembrane region" description="Helical" evidence="8">
    <location>
        <begin position="453"/>
        <end position="483"/>
    </location>
</feature>
<dbReference type="InterPro" id="IPR000731">
    <property type="entry name" value="SSD"/>
</dbReference>
<feature type="transmembrane region" description="Helical" evidence="8">
    <location>
        <begin position="772"/>
        <end position="794"/>
    </location>
</feature>
<feature type="transmembrane region" description="Helical" evidence="8">
    <location>
        <begin position="837"/>
        <end position="858"/>
    </location>
</feature>
<dbReference type="FunFam" id="1.20.1640.10:FF:000011">
    <property type="entry name" value="Dispatched RND transporter family member 1"/>
    <property type="match status" value="1"/>
</dbReference>
<feature type="transmembrane region" description="Helical" evidence="8">
    <location>
        <begin position="939"/>
        <end position="959"/>
    </location>
</feature>
<dbReference type="OrthoDB" id="193905at2759"/>
<evidence type="ECO:0000256" key="2">
    <source>
        <dbReference type="ARBA" id="ARBA00022692"/>
    </source>
</evidence>
<reference evidence="10" key="1">
    <citation type="submission" date="2021-10" db="EMBL/GenBank/DDBJ databases">
        <title>Tropical sea cucumber genome reveals ecological adaptation and Cuvierian tubules defense mechanism.</title>
        <authorList>
            <person name="Chen T."/>
        </authorList>
    </citation>
    <scope>NUCLEOTIDE SEQUENCE</scope>
    <source>
        <strain evidence="10">Nanhai2018</strain>
        <tissue evidence="10">Muscle</tissue>
    </source>
</reference>
<evidence type="ECO:0000313" key="10">
    <source>
        <dbReference type="EMBL" id="KAJ8045681.1"/>
    </source>
</evidence>
<comment type="subcellular location">
    <subcellularLocation>
        <location evidence="1">Membrane</location>
        <topology evidence="1">Multi-pass membrane protein</topology>
    </subcellularLocation>
</comment>
<organism evidence="10 11">
    <name type="scientific">Holothuria leucospilota</name>
    <name type="common">Black long sea cucumber</name>
    <name type="synonym">Mertensiothuria leucospilota</name>
    <dbReference type="NCBI Taxonomy" id="206669"/>
    <lineage>
        <taxon>Eukaryota</taxon>
        <taxon>Metazoa</taxon>
        <taxon>Echinodermata</taxon>
        <taxon>Eleutherozoa</taxon>
        <taxon>Echinozoa</taxon>
        <taxon>Holothuroidea</taxon>
        <taxon>Aspidochirotacea</taxon>
        <taxon>Aspidochirotida</taxon>
        <taxon>Holothuriidae</taxon>
        <taxon>Holothuria</taxon>
    </lineage>
</organism>
<feature type="domain" description="SSD" evidence="9">
    <location>
        <begin position="417"/>
        <end position="520"/>
    </location>
</feature>
<dbReference type="GO" id="GO:0016020">
    <property type="term" value="C:membrane"/>
    <property type="evidence" value="ECO:0007669"/>
    <property type="project" value="UniProtKB-SubCell"/>
</dbReference>
<feature type="transmembrane region" description="Helical" evidence="8">
    <location>
        <begin position="897"/>
        <end position="919"/>
    </location>
</feature>
<dbReference type="GO" id="GO:0022857">
    <property type="term" value="F:transmembrane transporter activity"/>
    <property type="evidence" value="ECO:0007669"/>
    <property type="project" value="TreeGrafter"/>
</dbReference>
<keyword evidence="3 8" id="KW-1133">Transmembrane helix</keyword>
<dbReference type="PANTHER" id="PTHR45951:SF3">
    <property type="entry name" value="PROTEIN DISPATCHED"/>
    <property type="match status" value="1"/>
</dbReference>
<dbReference type="GO" id="GO:0007224">
    <property type="term" value="P:smoothened signaling pathway"/>
    <property type="evidence" value="ECO:0007669"/>
    <property type="project" value="TreeGrafter"/>
</dbReference>
<evidence type="ECO:0000259" key="9">
    <source>
        <dbReference type="PROSITE" id="PS50156"/>
    </source>
</evidence>
<feature type="transmembrane region" description="Helical" evidence="8">
    <location>
        <begin position="366"/>
        <end position="384"/>
    </location>
</feature>